<accession>A0ABD1B4R0</accession>
<dbReference type="AlphaFoldDB" id="A0ABD1B4R0"/>
<sequence length="182" mass="19617">MAAALRSNTSRETTSLTLSQFRYFIFNRVHIARTTTSPPHCNNRRSKFDDQSNKFPSKIASLKPFGTTSFLDNRGERRNLSNGYAQKLNGVGSCTILSSQGDPPDLWQPPGDGVSVRVNGSNVNLGRGGSGSSGGAGNGTWSNSKEDCWGGSNLGSDFPTPKEICKGLDKFVIGQERAKKVK</sequence>
<evidence type="ECO:0000313" key="2">
    <source>
        <dbReference type="EMBL" id="KAL1213458.1"/>
    </source>
</evidence>
<evidence type="ECO:0000256" key="1">
    <source>
        <dbReference type="SAM" id="MobiDB-lite"/>
    </source>
</evidence>
<keyword evidence="2" id="KW-0378">Hydrolase</keyword>
<keyword evidence="2" id="KW-0645">Protease</keyword>
<dbReference type="EMBL" id="JBANAX010000341">
    <property type="protein sequence ID" value="KAL1213458.1"/>
    <property type="molecule type" value="Genomic_DNA"/>
</dbReference>
<keyword evidence="3" id="KW-1185">Reference proteome</keyword>
<comment type="caution">
    <text evidence="2">The sequence shown here is derived from an EMBL/GenBank/DDBJ whole genome shotgun (WGS) entry which is preliminary data.</text>
</comment>
<organism evidence="2 3">
    <name type="scientific">Cardamine amara subsp. amara</name>
    <dbReference type="NCBI Taxonomy" id="228776"/>
    <lineage>
        <taxon>Eukaryota</taxon>
        <taxon>Viridiplantae</taxon>
        <taxon>Streptophyta</taxon>
        <taxon>Embryophyta</taxon>
        <taxon>Tracheophyta</taxon>
        <taxon>Spermatophyta</taxon>
        <taxon>Magnoliopsida</taxon>
        <taxon>eudicotyledons</taxon>
        <taxon>Gunneridae</taxon>
        <taxon>Pentapetalae</taxon>
        <taxon>rosids</taxon>
        <taxon>malvids</taxon>
        <taxon>Brassicales</taxon>
        <taxon>Brassicaceae</taxon>
        <taxon>Cardamineae</taxon>
        <taxon>Cardamine</taxon>
    </lineage>
</organism>
<evidence type="ECO:0000313" key="3">
    <source>
        <dbReference type="Proteomes" id="UP001558713"/>
    </source>
</evidence>
<dbReference type="GO" id="GO:0006508">
    <property type="term" value="P:proteolysis"/>
    <property type="evidence" value="ECO:0007669"/>
    <property type="project" value="UniProtKB-KW"/>
</dbReference>
<feature type="compositionally biased region" description="Gly residues" evidence="1">
    <location>
        <begin position="126"/>
        <end position="138"/>
    </location>
</feature>
<dbReference type="GO" id="GO:0008233">
    <property type="term" value="F:peptidase activity"/>
    <property type="evidence" value="ECO:0007669"/>
    <property type="project" value="UniProtKB-KW"/>
</dbReference>
<feature type="region of interest" description="Disordered" evidence="1">
    <location>
        <begin position="123"/>
        <end position="160"/>
    </location>
</feature>
<reference evidence="2 3" key="1">
    <citation type="submission" date="2024-04" db="EMBL/GenBank/DDBJ databases">
        <title>Genome assembly C_amara_ONT_v2.</title>
        <authorList>
            <person name="Yant L."/>
            <person name="Moore C."/>
            <person name="Slenker M."/>
        </authorList>
    </citation>
    <scope>NUCLEOTIDE SEQUENCE [LARGE SCALE GENOMIC DNA]</scope>
    <source>
        <tissue evidence="2">Leaf</tissue>
    </source>
</reference>
<dbReference type="Proteomes" id="UP001558713">
    <property type="component" value="Unassembled WGS sequence"/>
</dbReference>
<name>A0ABD1B4R0_CARAN</name>
<protein>
    <submittedName>
        <fullName evidence="2">CLP protease regulatory subunit CLPX1</fullName>
    </submittedName>
</protein>
<proteinExistence type="predicted"/>
<gene>
    <name evidence="2" type="ORF">V5N11_033737</name>
</gene>